<evidence type="ECO:0000313" key="3">
    <source>
        <dbReference type="EMBL" id="KAG6584105.1"/>
    </source>
</evidence>
<feature type="transmembrane region" description="Helical" evidence="1">
    <location>
        <begin position="474"/>
        <end position="493"/>
    </location>
</feature>
<dbReference type="AlphaFoldDB" id="A0AAV6MPU5"/>
<evidence type="ECO:0000313" key="4">
    <source>
        <dbReference type="Proteomes" id="UP000685013"/>
    </source>
</evidence>
<sequence length="636" mass="72768">MVPVHEMSSNSSKMMVSNAHHKIDIDGEVYEVKLLTQENVKEDQHQPMIVNDKASRLMIFIQWARTKLHNFAIHGCWNPRKDARPPPMRLCEAATKGDWKAAEDIEKKHKGILSEVINKDRQETALHIATRFNQAAFVEKLVQKLTRNDLEATNIYGNTALCIAATSGSVDIAKFMVQKHNDLVLIPGSGNATPVLIAARYKHNHMVSYFLTMEWIIKHMEINQQMELLFSAIATDHYDIALLILKWNEKLALDRDINDDTPLHIMARKSNTIGTKNNLTEWQSCFKPIYKKKMMQIQAYQTLEMMWSIVQNKIDEDKIPDFILHPSSMLHDAARVGNVEFVRVLLHKNPKLLLMVDGSGKNIFHIAVENRQRSVFNLIYDMKLFHLDDLLYHFNEENMSLLELAAKRADPGHLDRVSRAVFQMHQELLWFKDVENILERTMRIKKGKRTTRELFIQEHKELVKEAEKWVKSTANSCMLVATLIATVVFAAAFTVPGGNDENNGSPMFLSHKWFTVFVVSDAIALISSSTSILLFLSILTSRCAETDFLFWLPLELVLGLGFLFVSVLGMVLAFSACFFLHYGNHISCIPLLITGMAIVPVYWFCVLQWKLWADALAALHASGMSCLLKCRQNKWF</sequence>
<organism evidence="3 4">
    <name type="scientific">Cucurbita argyrosperma subsp. sororia</name>
    <dbReference type="NCBI Taxonomy" id="37648"/>
    <lineage>
        <taxon>Eukaryota</taxon>
        <taxon>Viridiplantae</taxon>
        <taxon>Streptophyta</taxon>
        <taxon>Embryophyta</taxon>
        <taxon>Tracheophyta</taxon>
        <taxon>Spermatophyta</taxon>
        <taxon>Magnoliopsida</taxon>
        <taxon>eudicotyledons</taxon>
        <taxon>Gunneridae</taxon>
        <taxon>Pentapetalae</taxon>
        <taxon>rosids</taxon>
        <taxon>fabids</taxon>
        <taxon>Cucurbitales</taxon>
        <taxon>Cucurbitaceae</taxon>
        <taxon>Cucurbiteae</taxon>
        <taxon>Cucurbita</taxon>
    </lineage>
</organism>
<dbReference type="InterPro" id="IPR026961">
    <property type="entry name" value="PGG_dom"/>
</dbReference>
<proteinExistence type="predicted"/>
<keyword evidence="1" id="KW-0472">Membrane</keyword>
<dbReference type="GO" id="GO:0016020">
    <property type="term" value="C:membrane"/>
    <property type="evidence" value="ECO:0007669"/>
    <property type="project" value="TreeGrafter"/>
</dbReference>
<keyword evidence="1" id="KW-1133">Transmembrane helix</keyword>
<dbReference type="Proteomes" id="UP000685013">
    <property type="component" value="Chromosome 13"/>
</dbReference>
<protein>
    <submittedName>
        <fullName evidence="3">Ankyrin repeat-containing protein ITN1</fullName>
    </submittedName>
</protein>
<keyword evidence="1" id="KW-0812">Transmembrane</keyword>
<feature type="transmembrane region" description="Helical" evidence="1">
    <location>
        <begin position="548"/>
        <end position="576"/>
    </location>
</feature>
<feature type="domain" description="PGG" evidence="2">
    <location>
        <begin position="467"/>
        <end position="579"/>
    </location>
</feature>
<dbReference type="PANTHER" id="PTHR24177:SF292">
    <property type="entry name" value="ANKYRIN REPEAT FAMILY PROTEIN-RELATED"/>
    <property type="match status" value="1"/>
</dbReference>
<dbReference type="PANTHER" id="PTHR24177">
    <property type="entry name" value="CASKIN"/>
    <property type="match status" value="1"/>
</dbReference>
<dbReference type="EMBL" id="JAGKQH010000013">
    <property type="protein sequence ID" value="KAG6584105.1"/>
    <property type="molecule type" value="Genomic_DNA"/>
</dbReference>
<comment type="caution">
    <text evidence="3">The sequence shown here is derived from an EMBL/GenBank/DDBJ whole genome shotgun (WGS) entry which is preliminary data.</text>
</comment>
<feature type="non-terminal residue" evidence="3">
    <location>
        <position position="1"/>
    </location>
</feature>
<accession>A0AAV6MPU5</accession>
<gene>
    <name evidence="3" type="primary">ITN1</name>
    <name evidence="3" type="ORF">SDJN03_20037</name>
</gene>
<evidence type="ECO:0000259" key="2">
    <source>
        <dbReference type="Pfam" id="PF13962"/>
    </source>
</evidence>
<dbReference type="InterPro" id="IPR002110">
    <property type="entry name" value="Ankyrin_rpt"/>
</dbReference>
<reference evidence="3 4" key="1">
    <citation type="journal article" date="2021" name="Hortic Res">
        <title>The domestication of Cucurbita argyrosperma as revealed by the genome of its wild relative.</title>
        <authorList>
            <person name="Barrera-Redondo J."/>
            <person name="Sanchez-de la Vega G."/>
            <person name="Aguirre-Liguori J.A."/>
            <person name="Castellanos-Morales G."/>
            <person name="Gutierrez-Guerrero Y.T."/>
            <person name="Aguirre-Dugua X."/>
            <person name="Aguirre-Planter E."/>
            <person name="Tenaillon M.I."/>
            <person name="Lira-Saade R."/>
            <person name="Eguiarte L.E."/>
        </authorList>
    </citation>
    <scope>NUCLEOTIDE SEQUENCE [LARGE SCALE GENOMIC DNA]</scope>
    <source>
        <strain evidence="3">JBR-2021</strain>
    </source>
</reference>
<keyword evidence="4" id="KW-1185">Reference proteome</keyword>
<name>A0AAV6MPU5_9ROSI</name>
<feature type="transmembrane region" description="Helical" evidence="1">
    <location>
        <begin position="513"/>
        <end position="536"/>
    </location>
</feature>
<feature type="transmembrane region" description="Helical" evidence="1">
    <location>
        <begin position="582"/>
        <end position="605"/>
    </location>
</feature>
<dbReference type="Pfam" id="PF13962">
    <property type="entry name" value="PGG"/>
    <property type="match status" value="1"/>
</dbReference>
<evidence type="ECO:0000256" key="1">
    <source>
        <dbReference type="SAM" id="Phobius"/>
    </source>
</evidence>
<dbReference type="SMART" id="SM00248">
    <property type="entry name" value="ANK"/>
    <property type="match status" value="5"/>
</dbReference>
<dbReference type="Pfam" id="PF12796">
    <property type="entry name" value="Ank_2"/>
    <property type="match status" value="1"/>
</dbReference>